<protein>
    <submittedName>
        <fullName evidence="1">Uncharacterized protein</fullName>
    </submittedName>
</protein>
<organism evidence="1 2">
    <name type="scientific">Nitrosarchaeum koreense MY1</name>
    <dbReference type="NCBI Taxonomy" id="1001994"/>
    <lineage>
        <taxon>Archaea</taxon>
        <taxon>Nitrososphaerota</taxon>
        <taxon>Nitrososphaeria</taxon>
        <taxon>Nitrosopumilales</taxon>
        <taxon>Nitrosopumilaceae</taxon>
        <taxon>Nitrosarchaeum</taxon>
    </lineage>
</organism>
<dbReference type="EMBL" id="AFPU01000001">
    <property type="protein sequence ID" value="EGP94119.1"/>
    <property type="molecule type" value="Genomic_DNA"/>
</dbReference>
<keyword evidence="2" id="KW-1185">Reference proteome</keyword>
<accession>F9CYF7</accession>
<evidence type="ECO:0000313" key="2">
    <source>
        <dbReference type="Proteomes" id="UP000004440"/>
    </source>
</evidence>
<comment type="caution">
    <text evidence="1">The sequence shown here is derived from an EMBL/GenBank/DDBJ whole genome shotgun (WGS) entry which is preliminary data.</text>
</comment>
<dbReference type="Proteomes" id="UP000004440">
    <property type="component" value="Unassembled WGS sequence"/>
</dbReference>
<sequence length="44" mass="5039">MCSAYNKKSHTSHYSSVANVIKNTECYLKLFYALKSNSCYVNVK</sequence>
<dbReference type="AlphaFoldDB" id="F9CYF7"/>
<evidence type="ECO:0000313" key="1">
    <source>
        <dbReference type="EMBL" id="EGP94119.1"/>
    </source>
</evidence>
<proteinExistence type="predicted"/>
<reference evidence="1 2" key="1">
    <citation type="journal article" date="2011" name="J. Bacteriol.">
        <title>Genome Sequence of an Ammonia-Oxidizing Soil Archaeon, "Candidatus Nitrosoarchaeum koreensis" MY1.</title>
        <authorList>
            <person name="Kim B.K."/>
            <person name="Jung M.Y."/>
            <person name="Yu D.S."/>
            <person name="Park S.J."/>
            <person name="Oh T.K."/>
            <person name="Rhee S.K."/>
            <person name="Kim J.F."/>
        </authorList>
    </citation>
    <scope>NUCLEOTIDE SEQUENCE [LARGE SCALE GENOMIC DNA]</scope>
    <source>
        <strain evidence="1 2">MY1</strain>
    </source>
</reference>
<gene>
    <name evidence="1" type="ORF">MY1_1363</name>
</gene>
<name>F9CYF7_9ARCH</name>